<reference evidence="11" key="2">
    <citation type="submission" date="2025-08" db="UniProtKB">
        <authorList>
            <consortium name="Ensembl"/>
        </authorList>
    </citation>
    <scope>IDENTIFICATION</scope>
</reference>
<keyword evidence="6" id="KW-0804">Transcription</keyword>
<reference evidence="11" key="1">
    <citation type="submission" date="2021-04" db="EMBL/GenBank/DDBJ databases">
        <authorList>
            <consortium name="Wellcome Sanger Institute Data Sharing"/>
        </authorList>
    </citation>
    <scope>NUCLEOTIDE SEQUENCE [LARGE SCALE GENOMIC DNA]</scope>
</reference>
<evidence type="ECO:0000256" key="2">
    <source>
        <dbReference type="ARBA" id="ARBA00022553"/>
    </source>
</evidence>
<feature type="compositionally biased region" description="Polar residues" evidence="9">
    <location>
        <begin position="543"/>
        <end position="561"/>
    </location>
</feature>
<dbReference type="InterPro" id="IPR035979">
    <property type="entry name" value="RBD_domain_sf"/>
</dbReference>
<keyword evidence="7" id="KW-0539">Nucleus</keyword>
<evidence type="ECO:0000256" key="9">
    <source>
        <dbReference type="SAM" id="MobiDB-lite"/>
    </source>
</evidence>
<feature type="region of interest" description="Disordered" evidence="9">
    <location>
        <begin position="143"/>
        <end position="173"/>
    </location>
</feature>
<evidence type="ECO:0000256" key="1">
    <source>
        <dbReference type="ARBA" id="ARBA00004123"/>
    </source>
</evidence>
<feature type="compositionally biased region" description="Polar residues" evidence="9">
    <location>
        <begin position="330"/>
        <end position="340"/>
    </location>
</feature>
<feature type="region of interest" description="Disordered" evidence="9">
    <location>
        <begin position="415"/>
        <end position="568"/>
    </location>
</feature>
<feature type="compositionally biased region" description="Basic and acidic residues" evidence="9">
    <location>
        <begin position="417"/>
        <end position="427"/>
    </location>
</feature>
<feature type="compositionally biased region" description="Low complexity" evidence="9">
    <location>
        <begin position="1005"/>
        <end position="1017"/>
    </location>
</feature>
<dbReference type="InterPro" id="IPR012677">
    <property type="entry name" value="Nucleotide-bd_a/b_plait_sf"/>
</dbReference>
<feature type="region of interest" description="Disordered" evidence="9">
    <location>
        <begin position="321"/>
        <end position="340"/>
    </location>
</feature>
<keyword evidence="4" id="KW-0805">Transcription regulation</keyword>
<feature type="compositionally biased region" description="Basic and acidic residues" evidence="9">
    <location>
        <begin position="244"/>
        <end position="257"/>
    </location>
</feature>
<dbReference type="Gene3D" id="3.30.70.330">
    <property type="match status" value="1"/>
</dbReference>
<dbReference type="OMA" id="IRRSMTH"/>
<feature type="compositionally biased region" description="Low complexity" evidence="9">
    <location>
        <begin position="967"/>
        <end position="981"/>
    </location>
</feature>
<keyword evidence="2" id="KW-0597">Phosphoprotein</keyword>
<feature type="domain" description="RRM" evidence="10">
    <location>
        <begin position="1052"/>
        <end position="1129"/>
    </location>
</feature>
<dbReference type="InterPro" id="IPR000504">
    <property type="entry name" value="RRM_dom"/>
</dbReference>
<dbReference type="GO" id="GO:0003723">
    <property type="term" value="F:RNA binding"/>
    <property type="evidence" value="ECO:0007669"/>
    <property type="project" value="UniProtKB-UniRule"/>
</dbReference>
<feature type="region of interest" description="Disordered" evidence="9">
    <location>
        <begin position="904"/>
        <end position="1022"/>
    </location>
</feature>
<evidence type="ECO:0000256" key="7">
    <source>
        <dbReference type="ARBA" id="ARBA00023242"/>
    </source>
</evidence>
<dbReference type="Proteomes" id="UP000472265">
    <property type="component" value="Chromosome 1"/>
</dbReference>
<dbReference type="PROSITE" id="PS50102">
    <property type="entry name" value="RRM"/>
    <property type="match status" value="1"/>
</dbReference>
<evidence type="ECO:0000259" key="10">
    <source>
        <dbReference type="PROSITE" id="PS50102"/>
    </source>
</evidence>
<dbReference type="PANTHER" id="PTHR15528">
    <property type="entry name" value="PEROXISOME PROLIFERATOR ACTIVATED RECEPTOR GAMMA COACTIVATOR 1 PGC-1 -RELATED"/>
    <property type="match status" value="1"/>
</dbReference>
<feature type="compositionally biased region" description="Polar residues" evidence="9">
    <location>
        <begin position="697"/>
        <end position="709"/>
    </location>
</feature>
<evidence type="ECO:0000313" key="12">
    <source>
        <dbReference type="Proteomes" id="UP000472265"/>
    </source>
</evidence>
<feature type="region of interest" description="Disordered" evidence="9">
    <location>
        <begin position="224"/>
        <end position="257"/>
    </location>
</feature>
<dbReference type="GO" id="GO:0005634">
    <property type="term" value="C:nucleus"/>
    <property type="evidence" value="ECO:0007669"/>
    <property type="project" value="UniProtKB-SubCell"/>
</dbReference>
<dbReference type="SMART" id="SM00360">
    <property type="entry name" value="RRM"/>
    <property type="match status" value="1"/>
</dbReference>
<feature type="compositionally biased region" description="Basic and acidic residues" evidence="9">
    <location>
        <begin position="684"/>
        <end position="693"/>
    </location>
</feature>
<dbReference type="SUPFAM" id="SSF54928">
    <property type="entry name" value="RNA-binding domain, RBD"/>
    <property type="match status" value="1"/>
</dbReference>
<dbReference type="GeneID" id="115579636"/>
<dbReference type="Pfam" id="PF00076">
    <property type="entry name" value="RRM_1"/>
    <property type="match status" value="1"/>
</dbReference>
<protein>
    <submittedName>
        <fullName evidence="11">Si:dkey-93h22.8</fullName>
    </submittedName>
</protein>
<dbReference type="PANTHER" id="PTHR15528:SF5">
    <property type="entry name" value="PEROXISOME PROLIFERATOR-ACTIVATED RECEPTOR GAMMA COACTIVATOR-RELATED PROTEIN 1"/>
    <property type="match status" value="1"/>
</dbReference>
<evidence type="ECO:0000256" key="6">
    <source>
        <dbReference type="ARBA" id="ARBA00023163"/>
    </source>
</evidence>
<name>A0A671TLY3_SPAAU</name>
<dbReference type="GeneTree" id="ENSGT00950000183137"/>
<keyword evidence="12" id="KW-1185">Reference proteome</keyword>
<dbReference type="InterPro" id="IPR034605">
    <property type="entry name" value="PGC-1"/>
</dbReference>
<feature type="compositionally biased region" description="Low complexity" evidence="9">
    <location>
        <begin position="506"/>
        <end position="519"/>
    </location>
</feature>
<dbReference type="GO" id="GO:0003712">
    <property type="term" value="F:transcription coregulator activity"/>
    <property type="evidence" value="ECO:0007669"/>
    <property type="project" value="InterPro"/>
</dbReference>
<organism evidence="11 12">
    <name type="scientific">Sparus aurata</name>
    <name type="common">Gilthead sea bream</name>
    <dbReference type="NCBI Taxonomy" id="8175"/>
    <lineage>
        <taxon>Eukaryota</taxon>
        <taxon>Metazoa</taxon>
        <taxon>Chordata</taxon>
        <taxon>Craniata</taxon>
        <taxon>Vertebrata</taxon>
        <taxon>Euteleostomi</taxon>
        <taxon>Actinopterygii</taxon>
        <taxon>Neopterygii</taxon>
        <taxon>Teleostei</taxon>
        <taxon>Neoteleostei</taxon>
        <taxon>Acanthomorphata</taxon>
        <taxon>Eupercaria</taxon>
        <taxon>Spariformes</taxon>
        <taxon>Sparidae</taxon>
        <taxon>Sparus</taxon>
    </lineage>
</organism>
<gene>
    <name evidence="11" type="primary">LOC115579636</name>
</gene>
<dbReference type="InParanoid" id="A0A671TLY3"/>
<evidence type="ECO:0000256" key="3">
    <source>
        <dbReference type="ARBA" id="ARBA00022884"/>
    </source>
</evidence>
<dbReference type="GO" id="GO:0045944">
    <property type="term" value="P:positive regulation of transcription by RNA polymerase II"/>
    <property type="evidence" value="ECO:0007669"/>
    <property type="project" value="TreeGrafter"/>
</dbReference>
<sequence length="1172" mass="130334">MWSSKMAARWRRKDGDLNAGNSDLLTSNTPHELLLSQSDVEMDTQSCMDHSILAIFEDSTVASEDKNGAEEESATLLSALTEMLDSVEDVDGTLSPFDTLPDTQLLAHPERRDNLVELSLAERLRPRSKSPNITFTIKIDGEKEDESKLEKNSPSQLLKQQNQTLLQSKNRKPEADVEVFTSTSLINLVKVMHSYCLTLHVEEDGDKLIRDTLFSQEEVWKYERPTEESDEEINVVSDDEVTKEEEKGAEERDDDKLLKSALLNGNSSRAQPSRERKRVSFGHVQVLPFDESVEKGMHEKNLTTVLTSETLSAPLNSTKALENPARSALEPQTTSSEVNSNKAEVLLPKGEAKAKSLSLQQYRQLRQKRQPLVEKPGNHTTKWPAVSEAPKELTPILCLQGQRQNCCGPKTTQLCPDGKRSGADQLHRSQTPTPSSRPHPSEAKLSTPLRCSGLKRPRIESKTISPASPLPAVTANPNVIAPENKKSPVKKPSLLNSDPPNPVLLPLPVSRTTSPSTDHSSSESKVEFLNRDSDLDSTRHFQEIQNKSSGTSLHQQPSSLGPNPKVLKPQDCTIQLQEIKNKLAEIASGASTLSPTRVKPMVRPQKCSPNSMKETKPEPKTVSCSQIDAHTPVKETLPEYSPSKSPPEEPLPTLHFGCREQTTTADSGIEAPDLTSLLEQFEETQAKEERVEPQVEQLETLSTSDSPRTPETLRNLPSLQMSQEVDIPEPLGTEIILSTQQDLSTKRKNPPSKAIQIIDPRPLPSKKTHSSLPEFPAALPSPHIYASISSDHDYCGPVDRSPTNITQHSRASKLKDITQTADESQVNSQNPSAAAECKQQTSTGEVKTTIISAVNNSTTSVTQQASDDTRTRLETTFSTDKVLSLSDSTATHQDCGCATEEKTAACTLPTPPPSPPVRGRDKRRFRRRSPRSDSSSSSCSSSSSSSSSSSASPSPKRQKRRHKRSESSSCSSSLSRSASRSPPRHYRLSCSSSRCSRSRSRSWSRSRSPSRSPSPQICRRRLGDVYRSRESRRLRREHEIRIQKLKAIDERRVVYVGRICRSMTHSELRERFSQFGEVECVSLHFRERGDHYAFVTFYNMDDAFAAIDNGGKLRRPDELPFDLCFGGRRQFCNSNYADLDANRDAEPSPAKNRFENLDFDQLLKQAQKGLKR</sequence>
<evidence type="ECO:0000313" key="11">
    <source>
        <dbReference type="Ensembl" id="ENSSAUP00010002320.1"/>
    </source>
</evidence>
<evidence type="ECO:0000256" key="5">
    <source>
        <dbReference type="ARBA" id="ARBA00023159"/>
    </source>
</evidence>
<dbReference type="Ensembl" id="ENSSAUT00010002442.1">
    <property type="protein sequence ID" value="ENSSAUP00010002320.1"/>
    <property type="gene ID" value="ENSSAUG00010001142.1"/>
</dbReference>
<reference evidence="11" key="3">
    <citation type="submission" date="2025-09" db="UniProtKB">
        <authorList>
            <consortium name="Ensembl"/>
        </authorList>
    </citation>
    <scope>IDENTIFICATION</scope>
</reference>
<feature type="region of interest" description="Disordered" evidence="9">
    <location>
        <begin position="738"/>
        <end position="845"/>
    </location>
</feature>
<evidence type="ECO:0000256" key="4">
    <source>
        <dbReference type="ARBA" id="ARBA00023015"/>
    </source>
</evidence>
<feature type="compositionally biased region" description="Basic and acidic residues" evidence="9">
    <location>
        <begin position="520"/>
        <end position="542"/>
    </location>
</feature>
<feature type="region of interest" description="Disordered" evidence="9">
    <location>
        <begin position="682"/>
        <end position="722"/>
    </location>
</feature>
<accession>A0A671TLY3</accession>
<feature type="compositionally biased region" description="Low complexity" evidence="9">
    <location>
        <begin position="932"/>
        <end position="955"/>
    </location>
</feature>
<feature type="compositionally biased region" description="Low complexity" evidence="9">
    <location>
        <begin position="155"/>
        <end position="168"/>
    </location>
</feature>
<feature type="compositionally biased region" description="Polar residues" evidence="9">
    <location>
        <begin position="428"/>
        <end position="438"/>
    </location>
</feature>
<comment type="subcellular location">
    <subcellularLocation>
        <location evidence="1">Nucleus</location>
    </subcellularLocation>
</comment>
<feature type="compositionally biased region" description="Basic residues" evidence="9">
    <location>
        <begin position="920"/>
        <end position="929"/>
    </location>
</feature>
<proteinExistence type="predicted"/>
<dbReference type="RefSeq" id="XP_030269050.1">
    <property type="nucleotide sequence ID" value="XM_030413190.1"/>
</dbReference>
<dbReference type="OrthoDB" id="10047851at2759"/>
<dbReference type="AlphaFoldDB" id="A0A671TLY3"/>
<evidence type="ECO:0000256" key="8">
    <source>
        <dbReference type="PROSITE-ProRule" id="PRU00176"/>
    </source>
</evidence>
<feature type="compositionally biased region" description="Polar residues" evidence="9">
    <location>
        <begin position="817"/>
        <end position="845"/>
    </location>
</feature>
<feature type="compositionally biased region" description="Acidic residues" evidence="9">
    <location>
        <begin position="228"/>
        <end position="243"/>
    </location>
</feature>
<feature type="region of interest" description="Disordered" evidence="9">
    <location>
        <begin position="596"/>
        <end position="655"/>
    </location>
</feature>
<keyword evidence="5" id="KW-0010">Activator</keyword>
<keyword evidence="3 8" id="KW-0694">RNA-binding</keyword>